<dbReference type="AlphaFoldDB" id="A0AAE1A8W1"/>
<dbReference type="Proteomes" id="UP001283361">
    <property type="component" value="Unassembled WGS sequence"/>
</dbReference>
<accession>A0AAE1A8W1</accession>
<reference evidence="2" key="1">
    <citation type="journal article" date="2023" name="G3 (Bethesda)">
        <title>A reference genome for the long-term kleptoplast-retaining sea slug Elysia crispata morphotype clarki.</title>
        <authorList>
            <person name="Eastman K.E."/>
            <person name="Pendleton A.L."/>
            <person name="Shaikh M.A."/>
            <person name="Suttiyut T."/>
            <person name="Ogas R."/>
            <person name="Tomko P."/>
            <person name="Gavelis G."/>
            <person name="Widhalm J.R."/>
            <person name="Wisecaver J.H."/>
        </authorList>
    </citation>
    <scope>NUCLEOTIDE SEQUENCE</scope>
    <source>
        <strain evidence="2">ECLA1</strain>
    </source>
</reference>
<evidence type="ECO:0000256" key="1">
    <source>
        <dbReference type="SAM" id="MobiDB-lite"/>
    </source>
</evidence>
<keyword evidence="3" id="KW-1185">Reference proteome</keyword>
<proteinExistence type="predicted"/>
<evidence type="ECO:0000313" key="3">
    <source>
        <dbReference type="Proteomes" id="UP001283361"/>
    </source>
</evidence>
<feature type="region of interest" description="Disordered" evidence="1">
    <location>
        <begin position="68"/>
        <end position="92"/>
    </location>
</feature>
<sequence length="192" mass="20803">MNTPLWIVYEGEDTPIHHVPWNHGGLLTGAPVPSIVWRTQGQPHTLLVNGRPGLTRLASVDTEISTAGSVGRFTGRPSSPERNDTAAASGASIMPSHGTPCLPRLLFCAHQQRARTFSSESRTAAAWRGSIALRFPSAHSMQFVSLFACPNSGAENKLLTKASSDKEDEVLLLRGNILYVVIEHGKGWVRVE</sequence>
<gene>
    <name evidence="2" type="ORF">RRG08_033745</name>
</gene>
<comment type="caution">
    <text evidence="2">The sequence shown here is derived from an EMBL/GenBank/DDBJ whole genome shotgun (WGS) entry which is preliminary data.</text>
</comment>
<evidence type="ECO:0000313" key="2">
    <source>
        <dbReference type="EMBL" id="KAK3783488.1"/>
    </source>
</evidence>
<protein>
    <submittedName>
        <fullName evidence="2">Uncharacterized protein</fullName>
    </submittedName>
</protein>
<name>A0AAE1A8W1_9GAST</name>
<organism evidence="2 3">
    <name type="scientific">Elysia crispata</name>
    <name type="common">lettuce slug</name>
    <dbReference type="NCBI Taxonomy" id="231223"/>
    <lineage>
        <taxon>Eukaryota</taxon>
        <taxon>Metazoa</taxon>
        <taxon>Spiralia</taxon>
        <taxon>Lophotrochozoa</taxon>
        <taxon>Mollusca</taxon>
        <taxon>Gastropoda</taxon>
        <taxon>Heterobranchia</taxon>
        <taxon>Euthyneura</taxon>
        <taxon>Panpulmonata</taxon>
        <taxon>Sacoglossa</taxon>
        <taxon>Placobranchoidea</taxon>
        <taxon>Plakobranchidae</taxon>
        <taxon>Elysia</taxon>
    </lineage>
</organism>
<dbReference type="EMBL" id="JAWDGP010002410">
    <property type="protein sequence ID" value="KAK3783488.1"/>
    <property type="molecule type" value="Genomic_DNA"/>
</dbReference>